<dbReference type="GO" id="GO:0016788">
    <property type="term" value="F:hydrolase activity, acting on ester bonds"/>
    <property type="evidence" value="ECO:0007669"/>
    <property type="project" value="InterPro"/>
</dbReference>
<dbReference type="OrthoDB" id="323389at2157"/>
<keyword evidence="2" id="KW-0479">Metal-binding</keyword>
<dbReference type="GO" id="GO:0005829">
    <property type="term" value="C:cytosol"/>
    <property type="evidence" value="ECO:0007669"/>
    <property type="project" value="TreeGrafter"/>
</dbReference>
<feature type="domain" description="Succinylglutamate desuccinylase/Aspartoacylase catalytic" evidence="6">
    <location>
        <begin position="11"/>
        <end position="105"/>
    </location>
</feature>
<evidence type="ECO:0000256" key="2">
    <source>
        <dbReference type="ARBA" id="ARBA00022723"/>
    </source>
</evidence>
<keyword evidence="3" id="KW-0378">Hydrolase</keyword>
<sequence length="278" mass="29729">MRVEQLGDGEPEVAIVGSVHGDEPCGARAVQRLLDADLDVLEPVKLVVANERALEENVRYLDADLNRSFGEDVPEDAHEVELAHRLADEIRGCTVLSLHSTQSHADPFAITAGFDGSISDIVPRLPVVATVDTQGFGEGRLFASDADIIEAEAGLQGTETAAENAFRLAREFLTAVGALPGSAVEREIPVFEMGESIPKPPADEYEVFVENFERVERGETFAAADGHELVADDPFYPVLLSPYGYAGQFGYRGQHRGTVGQSSDGANSTSVSSLSSAQ</sequence>
<evidence type="ECO:0000313" key="8">
    <source>
        <dbReference type="Proteomes" id="UP000066737"/>
    </source>
</evidence>
<dbReference type="AlphaFoldDB" id="A0A0U5H1C1"/>
<dbReference type="PANTHER" id="PTHR15162">
    <property type="entry name" value="ASPARTOACYLASE"/>
    <property type="match status" value="1"/>
</dbReference>
<gene>
    <name evidence="7" type="ORF">HHUB_2731</name>
</gene>
<evidence type="ECO:0000256" key="3">
    <source>
        <dbReference type="ARBA" id="ARBA00022801"/>
    </source>
</evidence>
<evidence type="ECO:0000313" key="7">
    <source>
        <dbReference type="EMBL" id="CQH58349.1"/>
    </source>
</evidence>
<dbReference type="RefSeq" id="WP_059057152.1">
    <property type="nucleotide sequence ID" value="NZ_CEML01000001.1"/>
</dbReference>
<evidence type="ECO:0000259" key="6">
    <source>
        <dbReference type="Pfam" id="PF24827"/>
    </source>
</evidence>
<name>A0A0U5H1C1_9EURY</name>
<comment type="cofactor">
    <cofactor evidence="1">
        <name>Zn(2+)</name>
        <dbReference type="ChEBI" id="CHEBI:29105"/>
    </cofactor>
</comment>
<dbReference type="GO" id="GO:0046872">
    <property type="term" value="F:metal ion binding"/>
    <property type="evidence" value="ECO:0007669"/>
    <property type="project" value="UniProtKB-KW"/>
</dbReference>
<dbReference type="GeneID" id="26659361"/>
<dbReference type="KEGG" id="hhb:Hhub_2731"/>
<dbReference type="Proteomes" id="UP000066737">
    <property type="component" value="Chromosome I"/>
</dbReference>
<feature type="region of interest" description="Disordered" evidence="5">
    <location>
        <begin position="256"/>
        <end position="278"/>
    </location>
</feature>
<protein>
    <submittedName>
        <fullName evidence="7">AstE domain protein</fullName>
    </submittedName>
</protein>
<dbReference type="EMBL" id="LN831302">
    <property type="protein sequence ID" value="CQH58349.1"/>
    <property type="molecule type" value="Genomic_DNA"/>
</dbReference>
<evidence type="ECO:0000256" key="4">
    <source>
        <dbReference type="ARBA" id="ARBA00022833"/>
    </source>
</evidence>
<dbReference type="Gene3D" id="3.40.630.10">
    <property type="entry name" value="Zn peptidases"/>
    <property type="match status" value="1"/>
</dbReference>
<feature type="compositionally biased region" description="Low complexity" evidence="5">
    <location>
        <begin position="268"/>
        <end position="278"/>
    </location>
</feature>
<dbReference type="InterPro" id="IPR055438">
    <property type="entry name" value="AstE_AspA_cat"/>
</dbReference>
<keyword evidence="8" id="KW-1185">Reference proteome</keyword>
<dbReference type="STRING" id="1407499.HHUB_2731"/>
<dbReference type="PANTHER" id="PTHR15162:SF7">
    <property type="entry name" value="SUCCINYLGLUTAMATE DESUCCINYLASE"/>
    <property type="match status" value="1"/>
</dbReference>
<accession>A0A0U5H1C1</accession>
<dbReference type="InterPro" id="IPR050178">
    <property type="entry name" value="AspA/AstE_fam"/>
</dbReference>
<organism evidence="7 8">
    <name type="scientific">Halobacterium hubeiense</name>
    <dbReference type="NCBI Taxonomy" id="1407499"/>
    <lineage>
        <taxon>Archaea</taxon>
        <taxon>Methanobacteriati</taxon>
        <taxon>Methanobacteriota</taxon>
        <taxon>Stenosarchaea group</taxon>
        <taxon>Halobacteria</taxon>
        <taxon>Halobacteriales</taxon>
        <taxon>Halobacteriaceae</taxon>
        <taxon>Halobacterium</taxon>
    </lineage>
</organism>
<evidence type="ECO:0000256" key="5">
    <source>
        <dbReference type="SAM" id="MobiDB-lite"/>
    </source>
</evidence>
<dbReference type="Pfam" id="PF24827">
    <property type="entry name" value="AstE_AspA_cat"/>
    <property type="match status" value="1"/>
</dbReference>
<proteinExistence type="predicted"/>
<reference evidence="8" key="1">
    <citation type="journal article" date="2016" name="Environ. Microbiol.">
        <title>The complete genome of a viable archaeum isolated from 123-million-year-old rock salt.</title>
        <authorList>
            <person name="Jaakkola S.T."/>
            <person name="Pfeiffer F."/>
            <person name="Ravantti J.J."/>
            <person name="Guo Q."/>
            <person name="Liu Y."/>
            <person name="Chen X."/>
            <person name="Ma H."/>
            <person name="Yang C."/>
            <person name="Oksanen H.M."/>
            <person name="Bamford D.H."/>
        </authorList>
    </citation>
    <scope>NUCLEOTIDE SEQUENCE</scope>
    <source>
        <strain evidence="8">JI20-1</strain>
    </source>
</reference>
<keyword evidence="4" id="KW-0862">Zinc</keyword>
<evidence type="ECO:0000256" key="1">
    <source>
        <dbReference type="ARBA" id="ARBA00001947"/>
    </source>
</evidence>
<dbReference type="SUPFAM" id="SSF53187">
    <property type="entry name" value="Zn-dependent exopeptidases"/>
    <property type="match status" value="1"/>
</dbReference>